<feature type="domain" description="Type II secretion system protein GspF" evidence="9">
    <location>
        <begin position="22"/>
        <end position="145"/>
    </location>
</feature>
<dbReference type="InterPro" id="IPR018076">
    <property type="entry name" value="T2SS_GspF_dom"/>
</dbReference>
<dbReference type="GO" id="GO:0015628">
    <property type="term" value="P:protein secretion by the type II secretion system"/>
    <property type="evidence" value="ECO:0007669"/>
    <property type="project" value="TreeGrafter"/>
</dbReference>
<evidence type="ECO:0000256" key="5">
    <source>
        <dbReference type="ARBA" id="ARBA00022692"/>
    </source>
</evidence>
<evidence type="ECO:0000256" key="2">
    <source>
        <dbReference type="ARBA" id="ARBA00005745"/>
    </source>
</evidence>
<evidence type="ECO:0000256" key="6">
    <source>
        <dbReference type="ARBA" id="ARBA00022989"/>
    </source>
</evidence>
<feature type="transmembrane region" description="Helical" evidence="8">
    <location>
        <begin position="175"/>
        <end position="193"/>
    </location>
</feature>
<sequence length="356" mass="38886">MKFSYKEFFSFSFVPLREKVAFARNLGAMLSAGLPLSRALDVIVRQSGNKSFKKTLEKIGGEVRKGRTLSDTLREFPRVFPPLFPAVIAAGEESGSLAQSFASLAEQLERMYALGRKLRGALIYPIIIILVMIAIAILMLIYVVPELSSTFAEFGVAIPASTRALIYSSNFLQNHTLLFIFSVLGAIAVFIIFSRTRFGGRVFDFCALHIPVLREIVRDLNSARTARTLGSLTSAGVPIVASLGVVSDVVQNSRYRAVLLSARSAVEKGQTLSSAFANAGSLYQPYFSEMVASGEETGKLGEMLKETALFYEAEVEQKTKNFSSVVEPVLMVGVGIAAGYFAYAMILPMYTLMNNV</sequence>
<feature type="domain" description="Type II secretion system protein GspF" evidence="9">
    <location>
        <begin position="226"/>
        <end position="348"/>
    </location>
</feature>
<dbReference type="Pfam" id="PF00482">
    <property type="entry name" value="T2SSF"/>
    <property type="match status" value="2"/>
</dbReference>
<comment type="caution">
    <text evidence="10">The sequence shown here is derived from an EMBL/GenBank/DDBJ whole genome shotgun (WGS) entry which is preliminary data.</text>
</comment>
<dbReference type="PRINTS" id="PR00812">
    <property type="entry name" value="BCTERIALGSPF"/>
</dbReference>
<feature type="transmembrane region" description="Helical" evidence="8">
    <location>
        <begin position="329"/>
        <end position="350"/>
    </location>
</feature>
<dbReference type="FunFam" id="1.20.81.30:FF:000001">
    <property type="entry name" value="Type II secretion system protein F"/>
    <property type="match status" value="2"/>
</dbReference>
<keyword evidence="5 8" id="KW-0812">Transmembrane</keyword>
<gene>
    <name evidence="10" type="ORF">A2938_01415</name>
</gene>
<dbReference type="InterPro" id="IPR042094">
    <property type="entry name" value="T2SS_GspF_sf"/>
</dbReference>
<keyword evidence="4" id="KW-0997">Cell inner membrane</keyword>
<dbReference type="PANTHER" id="PTHR30012">
    <property type="entry name" value="GENERAL SECRETION PATHWAY PROTEIN"/>
    <property type="match status" value="1"/>
</dbReference>
<comment type="subcellular location">
    <subcellularLocation>
        <location evidence="1">Cell inner membrane</location>
        <topology evidence="1">Multi-pass membrane protein</topology>
    </subcellularLocation>
</comment>
<dbReference type="InterPro" id="IPR003004">
    <property type="entry name" value="GspF/PilC"/>
</dbReference>
<dbReference type="EMBL" id="MHSA01000003">
    <property type="protein sequence ID" value="OHA35009.1"/>
    <property type="molecule type" value="Genomic_DNA"/>
</dbReference>
<dbReference type="Gene3D" id="1.20.81.30">
    <property type="entry name" value="Type II secretion system (T2SS), domain F"/>
    <property type="match status" value="2"/>
</dbReference>
<reference evidence="10 11" key="1">
    <citation type="journal article" date="2016" name="Nat. Commun.">
        <title>Thousands of microbial genomes shed light on interconnected biogeochemical processes in an aquifer system.</title>
        <authorList>
            <person name="Anantharaman K."/>
            <person name="Brown C.T."/>
            <person name="Hug L.A."/>
            <person name="Sharon I."/>
            <person name="Castelle C.J."/>
            <person name="Probst A.J."/>
            <person name="Thomas B.C."/>
            <person name="Singh A."/>
            <person name="Wilkins M.J."/>
            <person name="Karaoz U."/>
            <person name="Brodie E.L."/>
            <person name="Williams K.H."/>
            <person name="Hubbard S.S."/>
            <person name="Banfield J.F."/>
        </authorList>
    </citation>
    <scope>NUCLEOTIDE SEQUENCE [LARGE SCALE GENOMIC DNA]</scope>
</reference>
<keyword evidence="3" id="KW-1003">Cell membrane</keyword>
<protein>
    <recommendedName>
        <fullName evidence="9">Type II secretion system protein GspF domain-containing protein</fullName>
    </recommendedName>
</protein>
<comment type="similarity">
    <text evidence="2">Belongs to the GSP F family.</text>
</comment>
<evidence type="ECO:0000259" key="9">
    <source>
        <dbReference type="Pfam" id="PF00482"/>
    </source>
</evidence>
<dbReference type="GO" id="GO:0005886">
    <property type="term" value="C:plasma membrane"/>
    <property type="evidence" value="ECO:0007669"/>
    <property type="project" value="UniProtKB-SubCell"/>
</dbReference>
<evidence type="ECO:0000256" key="3">
    <source>
        <dbReference type="ARBA" id="ARBA00022475"/>
    </source>
</evidence>
<keyword evidence="7 8" id="KW-0472">Membrane</keyword>
<evidence type="ECO:0000256" key="8">
    <source>
        <dbReference type="SAM" id="Phobius"/>
    </source>
</evidence>
<evidence type="ECO:0000256" key="7">
    <source>
        <dbReference type="ARBA" id="ARBA00023136"/>
    </source>
</evidence>
<name>A0A1G2NHR5_9BACT</name>
<dbReference type="Proteomes" id="UP000177797">
    <property type="component" value="Unassembled WGS sequence"/>
</dbReference>
<proteinExistence type="inferred from homology"/>
<dbReference type="PANTHER" id="PTHR30012:SF0">
    <property type="entry name" value="TYPE II SECRETION SYSTEM PROTEIN F-RELATED"/>
    <property type="match status" value="1"/>
</dbReference>
<evidence type="ECO:0000256" key="4">
    <source>
        <dbReference type="ARBA" id="ARBA00022519"/>
    </source>
</evidence>
<organism evidence="10 11">
    <name type="scientific">Candidatus Taylorbacteria bacterium RIFCSPLOWO2_01_FULL_48_100</name>
    <dbReference type="NCBI Taxonomy" id="1802322"/>
    <lineage>
        <taxon>Bacteria</taxon>
        <taxon>Candidatus Tayloriibacteriota</taxon>
    </lineage>
</organism>
<evidence type="ECO:0000256" key="1">
    <source>
        <dbReference type="ARBA" id="ARBA00004429"/>
    </source>
</evidence>
<accession>A0A1G2NHR5</accession>
<dbReference type="AlphaFoldDB" id="A0A1G2NHR5"/>
<evidence type="ECO:0000313" key="11">
    <source>
        <dbReference type="Proteomes" id="UP000177797"/>
    </source>
</evidence>
<feature type="transmembrane region" description="Helical" evidence="8">
    <location>
        <begin position="121"/>
        <end position="144"/>
    </location>
</feature>
<keyword evidence="6 8" id="KW-1133">Transmembrane helix</keyword>
<evidence type="ECO:0000313" key="10">
    <source>
        <dbReference type="EMBL" id="OHA35009.1"/>
    </source>
</evidence>